<dbReference type="SMART" id="SM00784">
    <property type="entry name" value="SPT2"/>
    <property type="match status" value="1"/>
</dbReference>
<comment type="similarity">
    <text evidence="1">Belongs to the SPT2 family.</text>
</comment>
<evidence type="ECO:0000256" key="3">
    <source>
        <dbReference type="SAM" id="MobiDB-lite"/>
    </source>
</evidence>
<feature type="region of interest" description="Disordered" evidence="3">
    <location>
        <begin position="1"/>
        <end position="155"/>
    </location>
</feature>
<accession>A0ABR3P8E0</accession>
<proteinExistence type="inferred from homology"/>
<feature type="compositionally biased region" description="Polar residues" evidence="3">
    <location>
        <begin position="92"/>
        <end position="101"/>
    </location>
</feature>
<organism evidence="4 5">
    <name type="scientific">Neodothiora populina</name>
    <dbReference type="NCBI Taxonomy" id="2781224"/>
    <lineage>
        <taxon>Eukaryota</taxon>
        <taxon>Fungi</taxon>
        <taxon>Dikarya</taxon>
        <taxon>Ascomycota</taxon>
        <taxon>Pezizomycotina</taxon>
        <taxon>Dothideomycetes</taxon>
        <taxon>Dothideomycetidae</taxon>
        <taxon>Dothideales</taxon>
        <taxon>Dothioraceae</taxon>
        <taxon>Neodothiora</taxon>
    </lineage>
</organism>
<feature type="region of interest" description="Disordered" evidence="3">
    <location>
        <begin position="198"/>
        <end position="363"/>
    </location>
</feature>
<feature type="compositionally biased region" description="Basic and acidic residues" evidence="3">
    <location>
        <begin position="65"/>
        <end position="80"/>
    </location>
</feature>
<evidence type="ECO:0000256" key="2">
    <source>
        <dbReference type="ARBA" id="ARBA00023054"/>
    </source>
</evidence>
<evidence type="ECO:0000256" key="1">
    <source>
        <dbReference type="ARBA" id="ARBA00006461"/>
    </source>
</evidence>
<dbReference type="GeneID" id="95976538"/>
<feature type="compositionally biased region" description="Basic and acidic residues" evidence="3">
    <location>
        <begin position="320"/>
        <end position="341"/>
    </location>
</feature>
<keyword evidence="2" id="KW-0175">Coiled coil</keyword>
<feature type="region of interest" description="Disordered" evidence="3">
    <location>
        <begin position="171"/>
        <end position="190"/>
    </location>
</feature>
<gene>
    <name evidence="4" type="ORF">AAFC00_002836</name>
</gene>
<evidence type="ECO:0000313" key="5">
    <source>
        <dbReference type="Proteomes" id="UP001562354"/>
    </source>
</evidence>
<evidence type="ECO:0008006" key="6">
    <source>
        <dbReference type="Google" id="ProtNLM"/>
    </source>
</evidence>
<sequence length="363" mass="38539">MSLLNSILSSINDGRGPAPKPLPVASAPKPTPLPRKDNTALNTTRPQSSSINSSAGSGSTIAPKRKAEDVGRDMKSKAPRVDSASSLPAPVSRSTTSSPAQRQGLPPPPKTQVPYRGTMGGAKPATAATAATPSVPAGKAAAGATPAHTPTSSAPKTGYLAILERAKAAQEAAKQAGQIKHKPAEKLTKKDRLRLQAEAAAAQKGKSVPARAAPGVKGRSKSADLVDSKSAQARKDRKPVDLGYKGTMRAGPTPLPYSGTMRPSGSAVQRKPQPASSRDRYRYASYSDEEDDMKEDEEDYESESDMEAGMDDVDREEEEALRAARREDAEALRQENELKRAKLEKKRKLEQLAANAKKKAARY</sequence>
<comment type="caution">
    <text evidence="4">The sequence shown here is derived from an EMBL/GenBank/DDBJ whole genome shotgun (WGS) entry which is preliminary data.</text>
</comment>
<feature type="compositionally biased region" description="Acidic residues" evidence="3">
    <location>
        <begin position="287"/>
        <end position="319"/>
    </location>
</feature>
<name>A0ABR3P8E0_9PEZI</name>
<keyword evidence="5" id="KW-1185">Reference proteome</keyword>
<feature type="compositionally biased region" description="Low complexity" evidence="3">
    <location>
        <begin position="1"/>
        <end position="12"/>
    </location>
</feature>
<dbReference type="InterPro" id="IPR013256">
    <property type="entry name" value="Chromatin_SPT2"/>
</dbReference>
<dbReference type="RefSeq" id="XP_069198720.1">
    <property type="nucleotide sequence ID" value="XM_069342216.1"/>
</dbReference>
<protein>
    <recommendedName>
        <fullName evidence="6">SPT2 chromatin protein</fullName>
    </recommendedName>
</protein>
<feature type="compositionally biased region" description="Low complexity" evidence="3">
    <location>
        <begin position="121"/>
        <end position="155"/>
    </location>
</feature>
<dbReference type="Proteomes" id="UP001562354">
    <property type="component" value="Unassembled WGS sequence"/>
</dbReference>
<reference evidence="4 5" key="1">
    <citation type="submission" date="2024-07" db="EMBL/GenBank/DDBJ databases">
        <title>Draft sequence of the Neodothiora populina.</title>
        <authorList>
            <person name="Drown D.D."/>
            <person name="Schuette U.S."/>
            <person name="Buechlein A.B."/>
            <person name="Rusch D.R."/>
            <person name="Winton L.W."/>
            <person name="Adams G.A."/>
        </authorList>
    </citation>
    <scope>NUCLEOTIDE SEQUENCE [LARGE SCALE GENOMIC DNA]</scope>
    <source>
        <strain evidence="4 5">CPC 39397</strain>
    </source>
</reference>
<evidence type="ECO:0000313" key="4">
    <source>
        <dbReference type="EMBL" id="KAL1302444.1"/>
    </source>
</evidence>
<feature type="compositionally biased region" description="Low complexity" evidence="3">
    <location>
        <begin position="48"/>
        <end position="62"/>
    </location>
</feature>
<dbReference type="EMBL" id="JBFMKM010000012">
    <property type="protein sequence ID" value="KAL1302444.1"/>
    <property type="molecule type" value="Genomic_DNA"/>
</dbReference>